<dbReference type="Pfam" id="PF00106">
    <property type="entry name" value="adh_short"/>
    <property type="match status" value="1"/>
</dbReference>
<comment type="catalytic activity">
    <reaction evidence="5">
        <text>D-glucose + NAD(+) = D-glucono-1,5-lactone + NADH + H(+)</text>
        <dbReference type="Rhea" id="RHEA:14293"/>
        <dbReference type="ChEBI" id="CHEBI:4167"/>
        <dbReference type="ChEBI" id="CHEBI:15378"/>
        <dbReference type="ChEBI" id="CHEBI:16217"/>
        <dbReference type="ChEBI" id="CHEBI:57540"/>
        <dbReference type="ChEBI" id="CHEBI:57945"/>
        <dbReference type="EC" id="1.1.1.47"/>
    </reaction>
</comment>
<evidence type="ECO:0000256" key="5">
    <source>
        <dbReference type="ARBA" id="ARBA00048831"/>
    </source>
</evidence>
<dbReference type="Gene3D" id="3.40.50.720">
    <property type="entry name" value="NAD(P)-binding Rossmann-like Domain"/>
    <property type="match status" value="1"/>
</dbReference>
<dbReference type="PRINTS" id="PR00081">
    <property type="entry name" value="GDHRDH"/>
</dbReference>
<protein>
    <recommendedName>
        <fullName evidence="3">glucose 1-dehydrogenase [NAD(P)(+)]</fullName>
        <ecNumber evidence="3">1.1.1.47</ecNumber>
    </recommendedName>
</protein>
<dbReference type="EC" id="1.1.1.47" evidence="3"/>
<dbReference type="PROSITE" id="PS00061">
    <property type="entry name" value="ADH_SHORT"/>
    <property type="match status" value="1"/>
</dbReference>
<keyword evidence="2" id="KW-0560">Oxidoreductase</keyword>
<reference evidence="7 8" key="1">
    <citation type="submission" date="2020-04" db="EMBL/GenBank/DDBJ databases">
        <title>Genome-Wide Identification of 5-Methylcytosine Sites in Bacterial Genomes By High-Throughput Sequencing of MspJI Restriction Fragments.</title>
        <authorList>
            <person name="Wu V."/>
        </authorList>
    </citation>
    <scope>NUCLEOTIDE SEQUENCE [LARGE SCALE GENOMIC DNA]</scope>
    <source>
        <strain evidence="7 8">S2</strain>
    </source>
</reference>
<comment type="catalytic activity">
    <reaction evidence="4">
        <text>D-glucose + NADP(+) = D-glucono-1,5-lactone + NADPH + H(+)</text>
        <dbReference type="Rhea" id="RHEA:14405"/>
        <dbReference type="ChEBI" id="CHEBI:4167"/>
        <dbReference type="ChEBI" id="CHEBI:15378"/>
        <dbReference type="ChEBI" id="CHEBI:16217"/>
        <dbReference type="ChEBI" id="CHEBI:57783"/>
        <dbReference type="ChEBI" id="CHEBI:58349"/>
        <dbReference type="EC" id="1.1.1.47"/>
    </reaction>
</comment>
<accession>A0A6H1P3N0</accession>
<evidence type="ECO:0000256" key="4">
    <source>
        <dbReference type="ARBA" id="ARBA00047555"/>
    </source>
</evidence>
<dbReference type="AlphaFoldDB" id="A0A6H1P3N0"/>
<comment type="similarity">
    <text evidence="1 6">Belongs to the short-chain dehydrogenases/reductases (SDR) family.</text>
</comment>
<evidence type="ECO:0000313" key="7">
    <source>
        <dbReference type="EMBL" id="QIZ08200.1"/>
    </source>
</evidence>
<dbReference type="InterPro" id="IPR002347">
    <property type="entry name" value="SDR_fam"/>
</dbReference>
<dbReference type="InterPro" id="IPR036291">
    <property type="entry name" value="NAD(P)-bd_dom_sf"/>
</dbReference>
<reference evidence="7 8" key="2">
    <citation type="submission" date="2020-04" db="EMBL/GenBank/DDBJ databases">
        <authorList>
            <person name="Fomenkov A."/>
            <person name="Anton B.P."/>
            <person name="Roberts R.J."/>
        </authorList>
    </citation>
    <scope>NUCLEOTIDE SEQUENCE [LARGE SCALE GENOMIC DNA]</scope>
    <source>
        <strain evidence="7 8">S2</strain>
    </source>
</reference>
<dbReference type="SUPFAM" id="SSF51735">
    <property type="entry name" value="NAD(P)-binding Rossmann-fold domains"/>
    <property type="match status" value="1"/>
</dbReference>
<gene>
    <name evidence="7" type="ORF">HFZ78_16910</name>
</gene>
<dbReference type="Proteomes" id="UP000501868">
    <property type="component" value="Chromosome"/>
</dbReference>
<evidence type="ECO:0000313" key="8">
    <source>
        <dbReference type="Proteomes" id="UP000501868"/>
    </source>
</evidence>
<evidence type="ECO:0000256" key="3">
    <source>
        <dbReference type="ARBA" id="ARBA00024389"/>
    </source>
</evidence>
<evidence type="ECO:0000256" key="2">
    <source>
        <dbReference type="ARBA" id="ARBA00023002"/>
    </source>
</evidence>
<dbReference type="PANTHER" id="PTHR43391">
    <property type="entry name" value="RETINOL DEHYDROGENASE-RELATED"/>
    <property type="match status" value="1"/>
</dbReference>
<evidence type="ECO:0000256" key="6">
    <source>
        <dbReference type="RuleBase" id="RU000363"/>
    </source>
</evidence>
<sequence length="270" mass="29130">MKVLDKVVVVTGAGGGIGRELVLNLLSKGASVAAVDINRDALEETINRAGEKRNKLSTHIVNLTEREAVEALPEQVIAHHGEVDGIINNAGIIQPFVHVNDLDMDKIKLVMDINFYGTLYMTKSFLPYLLKRPVGHITNISSMGGFLPVPGQSIYGASKAAVKLMTEGLHAELKDTNVKVTVVFPGGVGTDIMKNSGVEGSTNANASEQDISKLLTPKEAAEIIVNGMETDQYRVLAGKDSKLMDKLYRLSPKRAVGLIAKNMKNLIEVK</sequence>
<dbReference type="GO" id="GO:0047936">
    <property type="term" value="F:glucose 1-dehydrogenase [NAD(P)+] activity"/>
    <property type="evidence" value="ECO:0007669"/>
    <property type="project" value="UniProtKB-EC"/>
</dbReference>
<dbReference type="InterPro" id="IPR020904">
    <property type="entry name" value="Sc_DH/Rdtase_CS"/>
</dbReference>
<dbReference type="EMBL" id="CP051128">
    <property type="protein sequence ID" value="QIZ08200.1"/>
    <property type="molecule type" value="Genomic_DNA"/>
</dbReference>
<dbReference type="PANTHER" id="PTHR43391:SF82">
    <property type="entry name" value="OXIDOREDUCTASE SADH-RELATED"/>
    <property type="match status" value="1"/>
</dbReference>
<name>A0A6H1P3N0_PRIMG</name>
<proteinExistence type="inferred from homology"/>
<dbReference type="CDD" id="cd05233">
    <property type="entry name" value="SDR_c"/>
    <property type="match status" value="1"/>
</dbReference>
<organism evidence="7 8">
    <name type="scientific">Priestia megaterium</name>
    <name type="common">Bacillus megaterium</name>
    <dbReference type="NCBI Taxonomy" id="1404"/>
    <lineage>
        <taxon>Bacteria</taxon>
        <taxon>Bacillati</taxon>
        <taxon>Bacillota</taxon>
        <taxon>Bacilli</taxon>
        <taxon>Bacillales</taxon>
        <taxon>Bacillaceae</taxon>
        <taxon>Priestia</taxon>
    </lineage>
</organism>
<dbReference type="PRINTS" id="PR00080">
    <property type="entry name" value="SDRFAMILY"/>
</dbReference>
<evidence type="ECO:0000256" key="1">
    <source>
        <dbReference type="ARBA" id="ARBA00006484"/>
    </source>
</evidence>